<evidence type="ECO:0000256" key="1">
    <source>
        <dbReference type="SAM" id="MobiDB-lite"/>
    </source>
</evidence>
<dbReference type="AlphaFoldDB" id="A0AB37UH62"/>
<feature type="compositionally biased region" description="Polar residues" evidence="1">
    <location>
        <begin position="194"/>
        <end position="208"/>
    </location>
</feature>
<protein>
    <recommendedName>
        <fullName evidence="4">DnaA N-terminal domain-containing protein</fullName>
    </recommendedName>
</protein>
<reference evidence="2 3" key="1">
    <citation type="journal article" date="2019" name="Genome Biol. Evol.">
        <title>Day and night: Metabolic profiles and evolutionary relationships of six axenic non-marine cyanobacteria.</title>
        <authorList>
            <person name="Will S.E."/>
            <person name="Henke P."/>
            <person name="Boedeker C."/>
            <person name="Huang S."/>
            <person name="Brinkmann H."/>
            <person name="Rohde M."/>
            <person name="Jarek M."/>
            <person name="Friedl T."/>
            <person name="Seufert S."/>
            <person name="Schumacher M."/>
            <person name="Overmann J."/>
            <person name="Neumann-Schaal M."/>
            <person name="Petersen J."/>
        </authorList>
    </citation>
    <scope>NUCLEOTIDE SEQUENCE [LARGE SCALE GENOMIC DNA]</scope>
    <source>
        <strain evidence="2 3">SAG 39.79</strain>
    </source>
</reference>
<feature type="compositionally biased region" description="Polar residues" evidence="1">
    <location>
        <begin position="142"/>
        <end position="186"/>
    </location>
</feature>
<evidence type="ECO:0000313" key="3">
    <source>
        <dbReference type="Proteomes" id="UP000282574"/>
    </source>
</evidence>
<organism evidence="2 3">
    <name type="scientific">Chroococcidiopsis cubana SAG 39.79</name>
    <dbReference type="NCBI Taxonomy" id="388085"/>
    <lineage>
        <taxon>Bacteria</taxon>
        <taxon>Bacillati</taxon>
        <taxon>Cyanobacteriota</taxon>
        <taxon>Cyanophyceae</taxon>
        <taxon>Chroococcidiopsidales</taxon>
        <taxon>Chroococcidiopsidaceae</taxon>
        <taxon>Chroococcidiopsis</taxon>
    </lineage>
</organism>
<dbReference type="RefSeq" id="WP_127023887.1">
    <property type="nucleotide sequence ID" value="NZ_JAVKZF010000004.1"/>
</dbReference>
<sequence length="449" mass="50500">MTSKLLAAQSVPIPTQLAAWIAQTFARSEERRDKGYAGNCAAFVQQIHFYITLEFGSIPSQVKQMCEDGRRWIYKSYESWRTEVFPWLSDYAFRKVRSLLVGLGLIEVKQLGLRQQGRDRTCWYTVNYNHPFLQQLISPDTQQVNSTDTQASNSTDAAVPSSTTPSVECQRIPITTSNTTGNTLSRSETENKTEPAQTASDSSTSSKVNPDLPHSKPKFVVRDKSSAARATEPWEVAPNQPYPYFLQWRALHYKNQGGHWANSPLTNAYSEFYKNPVKTNILWQEFLQFYNLALDNALALQAAGIEVGLPSCFSEVKSVNEAEVVSKAQALEQNASPAKPVISHTTNVSESILTPPAPAADFSAKISQLVRQHTMPKPKQELPKPKDPVKQYLDWLRGDEPVLVEEARKKLTRLVMERDDLLAVWNEQGRLIDVEFSKLISNSASYEPK</sequence>
<accession>A0AB37UH62</accession>
<dbReference type="EMBL" id="RSCK01000040">
    <property type="protein sequence ID" value="RUT10564.1"/>
    <property type="molecule type" value="Genomic_DNA"/>
</dbReference>
<dbReference type="Proteomes" id="UP000282574">
    <property type="component" value="Unassembled WGS sequence"/>
</dbReference>
<proteinExistence type="predicted"/>
<gene>
    <name evidence="2" type="ORF">DSM107010_41310</name>
</gene>
<comment type="caution">
    <text evidence="2">The sequence shown here is derived from an EMBL/GenBank/DDBJ whole genome shotgun (WGS) entry which is preliminary data.</text>
</comment>
<name>A0AB37UH62_9CYAN</name>
<keyword evidence="3" id="KW-1185">Reference proteome</keyword>
<evidence type="ECO:0000313" key="2">
    <source>
        <dbReference type="EMBL" id="RUT10564.1"/>
    </source>
</evidence>
<feature type="region of interest" description="Disordered" evidence="1">
    <location>
        <begin position="142"/>
        <end position="224"/>
    </location>
</feature>
<evidence type="ECO:0008006" key="4">
    <source>
        <dbReference type="Google" id="ProtNLM"/>
    </source>
</evidence>